<evidence type="ECO:0000313" key="2">
    <source>
        <dbReference type="EMBL" id="TYK20857.1"/>
    </source>
</evidence>
<dbReference type="Proteomes" id="UP000321947">
    <property type="component" value="Unassembled WGS sequence"/>
</dbReference>
<protein>
    <submittedName>
        <fullName evidence="2">Uncharacterized protein</fullName>
    </submittedName>
</protein>
<proteinExistence type="predicted"/>
<evidence type="ECO:0000313" key="1">
    <source>
        <dbReference type="EMBL" id="KAA0065360.1"/>
    </source>
</evidence>
<gene>
    <name evidence="2" type="ORF">E5676_scaffold682G00190</name>
    <name evidence="1" type="ORF">E6C27_scaffold17G00190</name>
</gene>
<reference evidence="3 4" key="1">
    <citation type="submission" date="2019-08" db="EMBL/GenBank/DDBJ databases">
        <title>Draft genome sequences of two oriental melons (Cucumis melo L. var makuwa).</title>
        <authorList>
            <person name="Kwon S.-Y."/>
        </authorList>
    </citation>
    <scope>NUCLEOTIDE SEQUENCE [LARGE SCALE GENOMIC DNA]</scope>
    <source>
        <strain evidence="4">cv. Chang Bougi</strain>
        <strain evidence="3">cv. SW 3</strain>
        <tissue evidence="2">Leaf</tissue>
    </source>
</reference>
<organism evidence="2 4">
    <name type="scientific">Cucumis melo var. makuwa</name>
    <name type="common">Oriental melon</name>
    <dbReference type="NCBI Taxonomy" id="1194695"/>
    <lineage>
        <taxon>Eukaryota</taxon>
        <taxon>Viridiplantae</taxon>
        <taxon>Streptophyta</taxon>
        <taxon>Embryophyta</taxon>
        <taxon>Tracheophyta</taxon>
        <taxon>Spermatophyta</taxon>
        <taxon>Magnoliopsida</taxon>
        <taxon>eudicotyledons</taxon>
        <taxon>Gunneridae</taxon>
        <taxon>Pentapetalae</taxon>
        <taxon>rosids</taxon>
        <taxon>fabids</taxon>
        <taxon>Cucurbitales</taxon>
        <taxon>Cucurbitaceae</taxon>
        <taxon>Benincaseae</taxon>
        <taxon>Cucumis</taxon>
    </lineage>
</organism>
<dbReference type="AlphaFoldDB" id="A0A5D3DB64"/>
<sequence>MGTIPMELWTEVGLVVVANAIDVNSNMSTEITVNLKGVDFIVLVQQEEVISEVVSNEGVDPTFVASGDVVLESFKQGCGKSWEVTMPNSFGNLIDLGVVMGDFNAIRLHFEAFGGTLVLDDMEELILLFMRQI</sequence>
<name>A0A5D3DB64_CUCMM</name>
<accession>A0A5D3DB64</accession>
<comment type="caution">
    <text evidence="2">The sequence shown here is derived from an EMBL/GenBank/DDBJ whole genome shotgun (WGS) entry which is preliminary data.</text>
</comment>
<dbReference type="Proteomes" id="UP000321393">
    <property type="component" value="Unassembled WGS sequence"/>
</dbReference>
<dbReference type="EMBL" id="SSTD01006119">
    <property type="protein sequence ID" value="TYK20857.1"/>
    <property type="molecule type" value="Genomic_DNA"/>
</dbReference>
<dbReference type="EMBL" id="SSTE01001516">
    <property type="protein sequence ID" value="KAA0065360.1"/>
    <property type="molecule type" value="Genomic_DNA"/>
</dbReference>
<evidence type="ECO:0000313" key="3">
    <source>
        <dbReference type="Proteomes" id="UP000321393"/>
    </source>
</evidence>
<evidence type="ECO:0000313" key="4">
    <source>
        <dbReference type="Proteomes" id="UP000321947"/>
    </source>
</evidence>